<dbReference type="InterPro" id="IPR007444">
    <property type="entry name" value="Glucan_biosyn_MdoG_C"/>
</dbReference>
<dbReference type="SUPFAM" id="SSF81296">
    <property type="entry name" value="E set domains"/>
    <property type="match status" value="1"/>
</dbReference>
<dbReference type="GO" id="GO:0030246">
    <property type="term" value="F:carbohydrate binding"/>
    <property type="evidence" value="ECO:0007669"/>
    <property type="project" value="InterPro"/>
</dbReference>
<dbReference type="FunFam" id="2.70.98.10:FF:000001">
    <property type="entry name" value="Glucans biosynthesis protein G"/>
    <property type="match status" value="1"/>
</dbReference>
<sequence>MALLSLLLSGVVNADTKAFFPQLTERAQRLAEAPYQSPQARLPAALQTLDYDGYRQIRFDPAQAIWKDESLFSVQLFHSGFLFQTPVKLFLIEEGEATPLEFSSDFYRYDDGAAELLEKDLSGAGHAGFRLHFPLNNVDYADEFMVFLGASYFRLVGRNQAYGLSGRGLAIDTAAPGGEEFPEFREFWLVKPQAEDTHMTVLALLDSPSLSGAYRFDIQPGHQSRVDVEAHLFARRDIDKLGVAPLTSMFAHGDTSVAPPDDFRPRVHDSEGLLTQTGHGEWIWHPLHNPRRPRISAFQDASPGGFGLVQRERRFSHYLDREAHYHRRPSQWVEPLEAWGEGHVELVELPSPDETHDNIVAYWVPAITMQAGDSRHYRYRTHTFNADFAQPDLGQAMLAKVVRTRQGSAGVPGSQEANPVTQRRFIIDFQGGQLSGLSAGQPVQAMLEAGKGDLSDLQVHRLPNGDWRASFRVDSSHEPADIRLWLALHGRPLSETWHFTWYPEELDALGIKRGSDVSD</sequence>
<dbReference type="OrthoDB" id="335750at2"/>
<dbReference type="InterPro" id="IPR014438">
    <property type="entry name" value="Glucan_biosyn_MdoG/MdoD"/>
</dbReference>
<keyword evidence="8" id="KW-1185">Reference proteome</keyword>
<evidence type="ECO:0000313" key="8">
    <source>
        <dbReference type="Proteomes" id="UP000253204"/>
    </source>
</evidence>
<comment type="caution">
    <text evidence="7">The sequence shown here is derived from an EMBL/GenBank/DDBJ whole genome shotgun (WGS) entry which is preliminary data.</text>
</comment>
<keyword evidence="4" id="KW-0732">Signal</keyword>
<name>A0A368U773_9GAMM</name>
<gene>
    <name evidence="7" type="ORF">DU506_05195</name>
</gene>
<reference evidence="7 8" key="1">
    <citation type="submission" date="2018-07" db="EMBL/GenBank/DDBJ databases">
        <title>Halomonas rutogse sp. nov., isolated from Lake TangqianCo on Tibetan Plateau.</title>
        <authorList>
            <person name="Lu H."/>
            <person name="Xing P."/>
            <person name="Wu Q."/>
        </authorList>
    </citation>
    <scope>NUCLEOTIDE SEQUENCE [LARGE SCALE GENOMIC DNA]</scope>
    <source>
        <strain evidence="7 8">TQ8S</strain>
    </source>
</reference>
<dbReference type="InterPro" id="IPR013783">
    <property type="entry name" value="Ig-like_fold"/>
</dbReference>
<accession>A0A368U773</accession>
<evidence type="ECO:0000256" key="1">
    <source>
        <dbReference type="ARBA" id="ARBA00004418"/>
    </source>
</evidence>
<dbReference type="InterPro" id="IPR014756">
    <property type="entry name" value="Ig_E-set"/>
</dbReference>
<dbReference type="PANTHER" id="PTHR30504:SF2">
    <property type="entry name" value="GLUCANS BIOSYNTHESIS PROTEIN G"/>
    <property type="match status" value="1"/>
</dbReference>
<evidence type="ECO:0000256" key="3">
    <source>
        <dbReference type="ARBA" id="ARBA00009284"/>
    </source>
</evidence>
<dbReference type="Gene3D" id="2.70.98.10">
    <property type="match status" value="1"/>
</dbReference>
<proteinExistence type="inferred from homology"/>
<evidence type="ECO:0000313" key="7">
    <source>
        <dbReference type="EMBL" id="RCV92980.1"/>
    </source>
</evidence>
<dbReference type="Proteomes" id="UP000253204">
    <property type="component" value="Unassembled WGS sequence"/>
</dbReference>
<dbReference type="UniPathway" id="UPA00637"/>
<organism evidence="7 8">
    <name type="scientific">Vreelandella rituensis</name>
    <dbReference type="NCBI Taxonomy" id="2282306"/>
    <lineage>
        <taxon>Bacteria</taxon>
        <taxon>Pseudomonadati</taxon>
        <taxon>Pseudomonadota</taxon>
        <taxon>Gammaproteobacteria</taxon>
        <taxon>Oceanospirillales</taxon>
        <taxon>Halomonadaceae</taxon>
        <taxon>Vreelandella</taxon>
    </lineage>
</organism>
<evidence type="ECO:0000256" key="4">
    <source>
        <dbReference type="ARBA" id="ARBA00022729"/>
    </source>
</evidence>
<evidence type="ECO:0000259" key="6">
    <source>
        <dbReference type="Pfam" id="PF04349"/>
    </source>
</evidence>
<dbReference type="GO" id="GO:0003824">
    <property type="term" value="F:catalytic activity"/>
    <property type="evidence" value="ECO:0007669"/>
    <property type="project" value="InterPro"/>
</dbReference>
<comment type="subcellular location">
    <subcellularLocation>
        <location evidence="1">Periplasm</location>
    </subcellularLocation>
</comment>
<protein>
    <submittedName>
        <fullName evidence="7">Glucan biosynthesis protein D</fullName>
    </submittedName>
</protein>
<dbReference type="RefSeq" id="WP_114485914.1">
    <property type="nucleotide sequence ID" value="NZ_CBCSHM010000013.1"/>
</dbReference>
<dbReference type="InterPro" id="IPR014718">
    <property type="entry name" value="GH-type_carb-bd"/>
</dbReference>
<dbReference type="SUPFAM" id="SSF74650">
    <property type="entry name" value="Galactose mutarotase-like"/>
    <property type="match status" value="1"/>
</dbReference>
<dbReference type="GO" id="GO:0030288">
    <property type="term" value="C:outer membrane-bounded periplasmic space"/>
    <property type="evidence" value="ECO:0007669"/>
    <property type="project" value="TreeGrafter"/>
</dbReference>
<evidence type="ECO:0000256" key="5">
    <source>
        <dbReference type="ARBA" id="ARBA00022764"/>
    </source>
</evidence>
<dbReference type="GO" id="GO:0051274">
    <property type="term" value="P:beta-glucan biosynthetic process"/>
    <property type="evidence" value="ECO:0007669"/>
    <property type="project" value="TreeGrafter"/>
</dbReference>
<comment type="similarity">
    <text evidence="3">Belongs to the OpgD/OpgG family.</text>
</comment>
<dbReference type="Pfam" id="PF04349">
    <property type="entry name" value="MdoG"/>
    <property type="match status" value="1"/>
</dbReference>
<dbReference type="Gene3D" id="2.60.40.10">
    <property type="entry name" value="Immunoglobulins"/>
    <property type="match status" value="1"/>
</dbReference>
<comment type="pathway">
    <text evidence="2">Glycan metabolism; osmoregulated periplasmic glucan (OPG) biosynthesis.</text>
</comment>
<dbReference type="PIRSF" id="PIRSF006281">
    <property type="entry name" value="MdoG"/>
    <property type="match status" value="1"/>
</dbReference>
<keyword evidence="5" id="KW-0574">Periplasm</keyword>
<feature type="domain" description="Glucan biosynthesis periplasmic MdoG C-terminal" evidence="6">
    <location>
        <begin position="21"/>
        <end position="501"/>
    </location>
</feature>
<dbReference type="PANTHER" id="PTHR30504">
    <property type="entry name" value="GLUCANS BIOSYNTHESIS PROTEIN"/>
    <property type="match status" value="1"/>
</dbReference>
<dbReference type="EMBL" id="QPIJ01000007">
    <property type="protein sequence ID" value="RCV92980.1"/>
    <property type="molecule type" value="Genomic_DNA"/>
</dbReference>
<dbReference type="InterPro" id="IPR011013">
    <property type="entry name" value="Gal_mutarotase_sf_dom"/>
</dbReference>
<evidence type="ECO:0000256" key="2">
    <source>
        <dbReference type="ARBA" id="ARBA00005001"/>
    </source>
</evidence>
<dbReference type="AlphaFoldDB" id="A0A368U773"/>